<evidence type="ECO:0000313" key="2">
    <source>
        <dbReference type="WBParaSite" id="BTMF_0001641601-mRNA-1"/>
    </source>
</evidence>
<proteinExistence type="predicted"/>
<dbReference type="AlphaFoldDB" id="A0A0R3R8R0"/>
<dbReference type="WBParaSite" id="BTMF_0001641601-mRNA-1">
    <property type="protein sequence ID" value="BTMF_0001641601-mRNA-1"/>
    <property type="gene ID" value="BTMF_0001641601"/>
</dbReference>
<feature type="domain" description="BRCT" evidence="1">
    <location>
        <begin position="1"/>
        <end position="50"/>
    </location>
</feature>
<evidence type="ECO:0000259" key="1">
    <source>
        <dbReference type="PROSITE" id="PS50172"/>
    </source>
</evidence>
<dbReference type="Gene3D" id="3.40.50.10190">
    <property type="entry name" value="BRCT domain"/>
    <property type="match status" value="1"/>
</dbReference>
<dbReference type="InterPro" id="IPR001357">
    <property type="entry name" value="BRCT_dom"/>
</dbReference>
<dbReference type="PROSITE" id="PS50172">
    <property type="entry name" value="BRCT"/>
    <property type="match status" value="2"/>
</dbReference>
<dbReference type="InterPro" id="IPR036420">
    <property type="entry name" value="BRCT_dom_sf"/>
</dbReference>
<feature type="domain" description="BRCT" evidence="1">
    <location>
        <begin position="115"/>
        <end position="170"/>
    </location>
</feature>
<protein>
    <submittedName>
        <fullName evidence="2">BRCT domain-containing protein</fullName>
    </submittedName>
</protein>
<accession>A0A0R3R8R0</accession>
<dbReference type="Pfam" id="PF00533">
    <property type="entry name" value="BRCT"/>
    <property type="match status" value="1"/>
</dbReference>
<reference evidence="2" key="1">
    <citation type="submission" date="2017-02" db="UniProtKB">
        <authorList>
            <consortium name="WormBaseParasite"/>
        </authorList>
    </citation>
    <scope>IDENTIFICATION</scope>
</reference>
<organism evidence="2">
    <name type="scientific">Brugia timori</name>
    <dbReference type="NCBI Taxonomy" id="42155"/>
    <lineage>
        <taxon>Eukaryota</taxon>
        <taxon>Metazoa</taxon>
        <taxon>Ecdysozoa</taxon>
        <taxon>Nematoda</taxon>
        <taxon>Chromadorea</taxon>
        <taxon>Rhabditida</taxon>
        <taxon>Spirurina</taxon>
        <taxon>Spiruromorpha</taxon>
        <taxon>Filarioidea</taxon>
        <taxon>Onchocercidae</taxon>
        <taxon>Brugia</taxon>
    </lineage>
</organism>
<name>A0A0R3R8R0_9BILA</name>
<sequence length="170" mass="19175">PKTLFVVTGEPKHVKSKSIIKSNKYNVVSADWLIACKHMGKVIPITKKETVHVVDDSLYSLFGDDKVSENSIMLSNSTAYTVASVSALLDKIKVPKRKKPLAAEEALRKQLFMDDKFNRFYGQTFYLHENLTKIQKIYAQILLRMHGADLSTNKSSAVTHIVVPDSYIFV</sequence>
<dbReference type="STRING" id="42155.A0A0R3R8R0"/>
<dbReference type="SUPFAM" id="SSF52113">
    <property type="entry name" value="BRCT domain"/>
    <property type="match status" value="2"/>
</dbReference>